<dbReference type="InterPro" id="IPR015421">
    <property type="entry name" value="PyrdxlP-dep_Trfase_major"/>
</dbReference>
<dbReference type="InterPro" id="IPR000524">
    <property type="entry name" value="Tscrpt_reg_HTH_GntR"/>
</dbReference>
<keyword evidence="3" id="KW-0808">Transferase</keyword>
<keyword evidence="6" id="KW-0238">DNA-binding</keyword>
<dbReference type="PROSITE" id="PS50949">
    <property type="entry name" value="HTH_GNTR"/>
    <property type="match status" value="1"/>
</dbReference>
<dbReference type="CDD" id="cd07377">
    <property type="entry name" value="WHTH_GntR"/>
    <property type="match status" value="1"/>
</dbReference>
<dbReference type="Gene3D" id="1.10.10.10">
    <property type="entry name" value="Winged helix-like DNA-binding domain superfamily/Winged helix DNA-binding domain"/>
    <property type="match status" value="1"/>
</dbReference>
<evidence type="ECO:0000256" key="2">
    <source>
        <dbReference type="ARBA" id="ARBA00005384"/>
    </source>
</evidence>
<dbReference type="GO" id="GO:0003677">
    <property type="term" value="F:DNA binding"/>
    <property type="evidence" value="ECO:0007669"/>
    <property type="project" value="UniProtKB-KW"/>
</dbReference>
<dbReference type="InterPro" id="IPR036388">
    <property type="entry name" value="WH-like_DNA-bd_sf"/>
</dbReference>
<dbReference type="SUPFAM" id="SSF46785">
    <property type="entry name" value="Winged helix' DNA-binding domain"/>
    <property type="match status" value="1"/>
</dbReference>
<dbReference type="AlphaFoldDB" id="A0A1C0YCH1"/>
<dbReference type="InterPro" id="IPR051446">
    <property type="entry name" value="HTH_trans_reg/aminotransferase"/>
</dbReference>
<comment type="caution">
    <text evidence="9">The sequence shown here is derived from an EMBL/GenBank/DDBJ whole genome shotgun (WGS) entry which is preliminary data.</text>
</comment>
<evidence type="ECO:0000256" key="6">
    <source>
        <dbReference type="ARBA" id="ARBA00023125"/>
    </source>
</evidence>
<dbReference type="InterPro" id="IPR004839">
    <property type="entry name" value="Aminotransferase_I/II_large"/>
</dbReference>
<dbReference type="STRING" id="33978.A6M13_14590"/>
<dbReference type="Pfam" id="PF00155">
    <property type="entry name" value="Aminotran_1_2"/>
    <property type="match status" value="1"/>
</dbReference>
<evidence type="ECO:0000313" key="9">
    <source>
        <dbReference type="EMBL" id="OCS84872.1"/>
    </source>
</evidence>
<keyword evidence="4" id="KW-0663">Pyridoxal phosphate</keyword>
<evidence type="ECO:0000256" key="4">
    <source>
        <dbReference type="ARBA" id="ARBA00022898"/>
    </source>
</evidence>
<dbReference type="CDD" id="cd00609">
    <property type="entry name" value="AAT_like"/>
    <property type="match status" value="1"/>
</dbReference>
<dbReference type="SUPFAM" id="SSF53383">
    <property type="entry name" value="PLP-dependent transferases"/>
    <property type="match status" value="1"/>
</dbReference>
<comment type="cofactor">
    <cofactor evidence="1">
        <name>pyridoxal 5'-phosphate</name>
        <dbReference type="ChEBI" id="CHEBI:597326"/>
    </cofactor>
</comment>
<dbReference type="InterPro" id="IPR015424">
    <property type="entry name" value="PyrdxlP-dep_Trfase"/>
</dbReference>
<keyword evidence="5" id="KW-0805">Transcription regulation</keyword>
<organism evidence="9 10">
    <name type="scientific">Caryophanon tenue</name>
    <dbReference type="NCBI Taxonomy" id="33978"/>
    <lineage>
        <taxon>Bacteria</taxon>
        <taxon>Bacillati</taxon>
        <taxon>Bacillota</taxon>
        <taxon>Bacilli</taxon>
        <taxon>Bacillales</taxon>
        <taxon>Caryophanaceae</taxon>
        <taxon>Caryophanon</taxon>
    </lineage>
</organism>
<comment type="similarity">
    <text evidence="2">In the C-terminal section; belongs to the class-I pyridoxal-phosphate-dependent aminotransferase family.</text>
</comment>
<dbReference type="PANTHER" id="PTHR46577:SF1">
    <property type="entry name" value="HTH-TYPE TRANSCRIPTIONAL REGULATORY PROTEIN GABR"/>
    <property type="match status" value="1"/>
</dbReference>
<proteinExistence type="inferred from homology"/>
<dbReference type="PANTHER" id="PTHR46577">
    <property type="entry name" value="HTH-TYPE TRANSCRIPTIONAL REGULATORY PROTEIN GABR"/>
    <property type="match status" value="1"/>
</dbReference>
<keyword evidence="7" id="KW-0804">Transcription</keyword>
<protein>
    <submittedName>
        <fullName evidence="9">GntR family transcriptional regulator</fullName>
    </submittedName>
</protein>
<name>A0A1C0YCH1_9BACL</name>
<dbReference type="GO" id="GO:0008483">
    <property type="term" value="F:transaminase activity"/>
    <property type="evidence" value="ECO:0007669"/>
    <property type="project" value="UniProtKB-KW"/>
</dbReference>
<evidence type="ECO:0000313" key="10">
    <source>
        <dbReference type="Proteomes" id="UP000093199"/>
    </source>
</evidence>
<evidence type="ECO:0000256" key="5">
    <source>
        <dbReference type="ARBA" id="ARBA00023015"/>
    </source>
</evidence>
<dbReference type="EMBL" id="MASJ01000019">
    <property type="protein sequence ID" value="OCS84872.1"/>
    <property type="molecule type" value="Genomic_DNA"/>
</dbReference>
<keyword evidence="3" id="KW-0032">Aminotransferase</keyword>
<dbReference type="InterPro" id="IPR036390">
    <property type="entry name" value="WH_DNA-bd_sf"/>
</dbReference>
<keyword evidence="10" id="KW-1185">Reference proteome</keyword>
<dbReference type="GO" id="GO:0030170">
    <property type="term" value="F:pyridoxal phosphate binding"/>
    <property type="evidence" value="ECO:0007669"/>
    <property type="project" value="InterPro"/>
</dbReference>
<evidence type="ECO:0000259" key="8">
    <source>
        <dbReference type="PROSITE" id="PS50949"/>
    </source>
</evidence>
<dbReference type="OrthoDB" id="9808770at2"/>
<sequence>MLDLLLFQLDKTAATPLYEQLYEAIKHAIIEQKIPLGSKLPSKRKLADFLAISQTTIELAYGQLLAEGYISTKPRVGFFVEDLESLPIITKLVPQPVTAPPQQQTWRYSFHPGKIDSNHFPFTAWRKYAKDIFDESSKELLSLGDPQGEYALRVEIAQYLYQSRGIHCDPAQIVIGSGTEQLLPIIMRLLGDDAQFAIENPGYSAIPRIHLEHIIPIHVDEEGLRVDELTNSDANVVYVTPSHQFPTGAVLSVNRRTKLLKWANEKQYRYIIEDDYDSEFRYIGKPIPALYGLDQNNKVIYLSTFTKSLMPSLRVAYVVLPPSLLQTYRQLFNYYSCTVPRFDQHILARFMQHGHFARHLNRMRKLYRKKHDRLIHALQPYGHAVTVFGDQAGMHILICLRSRYTEQQLKQFADDAQIQVFARSDYFVSPIPYSSPALLLGFGDLEENKIEEAVDALMHSLHIQKE</sequence>
<feature type="domain" description="HTH gntR-type" evidence="8">
    <location>
        <begin position="15"/>
        <end position="83"/>
    </location>
</feature>
<accession>A0A1C0YCH1</accession>
<evidence type="ECO:0000256" key="7">
    <source>
        <dbReference type="ARBA" id="ARBA00023163"/>
    </source>
</evidence>
<reference evidence="9 10" key="1">
    <citation type="submission" date="2016-07" db="EMBL/GenBank/DDBJ databases">
        <title>Caryophanon tenue genome sequencing.</title>
        <authorList>
            <person name="Verma A."/>
            <person name="Pal Y."/>
            <person name="Krishnamurthi S."/>
        </authorList>
    </citation>
    <scope>NUCLEOTIDE SEQUENCE [LARGE SCALE GENOMIC DNA]</scope>
    <source>
        <strain evidence="9 10">DSM 14152</strain>
    </source>
</reference>
<dbReference type="SMART" id="SM00345">
    <property type="entry name" value="HTH_GNTR"/>
    <property type="match status" value="1"/>
</dbReference>
<gene>
    <name evidence="9" type="ORF">A6M13_14590</name>
</gene>
<evidence type="ECO:0000256" key="3">
    <source>
        <dbReference type="ARBA" id="ARBA00022576"/>
    </source>
</evidence>
<dbReference type="Gene3D" id="3.40.640.10">
    <property type="entry name" value="Type I PLP-dependent aspartate aminotransferase-like (Major domain)"/>
    <property type="match status" value="1"/>
</dbReference>
<evidence type="ECO:0000256" key="1">
    <source>
        <dbReference type="ARBA" id="ARBA00001933"/>
    </source>
</evidence>
<dbReference type="Pfam" id="PF00392">
    <property type="entry name" value="GntR"/>
    <property type="match status" value="1"/>
</dbReference>
<dbReference type="GO" id="GO:0003700">
    <property type="term" value="F:DNA-binding transcription factor activity"/>
    <property type="evidence" value="ECO:0007669"/>
    <property type="project" value="InterPro"/>
</dbReference>
<dbReference type="Proteomes" id="UP000093199">
    <property type="component" value="Unassembled WGS sequence"/>
</dbReference>